<evidence type="ECO:0000256" key="3">
    <source>
        <dbReference type="ARBA" id="ARBA00023274"/>
    </source>
</evidence>
<evidence type="ECO:0000313" key="5">
    <source>
        <dbReference type="Proteomes" id="UP000593567"/>
    </source>
</evidence>
<evidence type="ECO:0000313" key="4">
    <source>
        <dbReference type="EMBL" id="KAF6019423.1"/>
    </source>
</evidence>
<dbReference type="FunFam" id="6.10.250.3250:FF:000001">
    <property type="entry name" value="60S ribosomal protein L13a"/>
    <property type="match status" value="1"/>
</dbReference>
<dbReference type="EMBL" id="VXIV02003231">
    <property type="protein sequence ID" value="KAF6019423.1"/>
    <property type="molecule type" value="Genomic_DNA"/>
</dbReference>
<organism evidence="4 5">
    <name type="scientific">Bugula neritina</name>
    <name type="common">Brown bryozoan</name>
    <name type="synonym">Sertularia neritina</name>
    <dbReference type="NCBI Taxonomy" id="10212"/>
    <lineage>
        <taxon>Eukaryota</taxon>
        <taxon>Metazoa</taxon>
        <taxon>Spiralia</taxon>
        <taxon>Lophotrochozoa</taxon>
        <taxon>Bryozoa</taxon>
        <taxon>Gymnolaemata</taxon>
        <taxon>Cheilostomatida</taxon>
        <taxon>Flustrina</taxon>
        <taxon>Buguloidea</taxon>
        <taxon>Bugulidae</taxon>
        <taxon>Bugula</taxon>
    </lineage>
</organism>
<accession>A0A7J7IZS5</accession>
<keyword evidence="5" id="KW-1185">Reference proteome</keyword>
<keyword evidence="2" id="KW-0689">Ribosomal protein</keyword>
<dbReference type="InterPro" id="IPR005822">
    <property type="entry name" value="Ribosomal_uL13"/>
</dbReference>
<keyword evidence="3" id="KW-0687">Ribonucleoprotein</keyword>
<dbReference type="Gene3D" id="6.10.250.3250">
    <property type="match status" value="1"/>
</dbReference>
<dbReference type="Proteomes" id="UP000593567">
    <property type="component" value="Unassembled WGS sequence"/>
</dbReference>
<comment type="caution">
    <text evidence="4">The sequence shown here is derived from an EMBL/GenBank/DDBJ whole genome shotgun (WGS) entry which is preliminary data.</text>
</comment>
<dbReference type="InterPro" id="IPR036899">
    <property type="entry name" value="Ribosomal_uL13_sf"/>
</dbReference>
<dbReference type="SUPFAM" id="SSF52161">
    <property type="entry name" value="Ribosomal protein L13"/>
    <property type="match status" value="1"/>
</dbReference>
<name>A0A7J7IZS5_BUGNE</name>
<dbReference type="GO" id="GO:0003735">
    <property type="term" value="F:structural constituent of ribosome"/>
    <property type="evidence" value="ECO:0007669"/>
    <property type="project" value="InterPro"/>
</dbReference>
<dbReference type="GO" id="GO:0003729">
    <property type="term" value="F:mRNA binding"/>
    <property type="evidence" value="ECO:0007669"/>
    <property type="project" value="TreeGrafter"/>
</dbReference>
<dbReference type="GO" id="GO:0017148">
    <property type="term" value="P:negative regulation of translation"/>
    <property type="evidence" value="ECO:0007669"/>
    <property type="project" value="TreeGrafter"/>
</dbReference>
<dbReference type="PANTHER" id="PTHR11545:SF3">
    <property type="entry name" value="LARGE RIBOSOMAL SUBUNIT PROTEIN UL13"/>
    <property type="match status" value="1"/>
</dbReference>
<protein>
    <submittedName>
        <fullName evidence="4">RPL13A</fullName>
    </submittedName>
</protein>
<sequence>MLPHKTNRGKEALYLFKSFEGIPAPYDKMKRMVIPSALKITRMKPTRKFCRLGRLSHEVGWKYQSVIATLEEKRKVRSHKFHVQRKKAQKLEQTAKKVLSDSGRAAKVQKVIESYGYN</sequence>
<dbReference type="PANTHER" id="PTHR11545">
    <property type="entry name" value="RIBOSOMAL PROTEIN L13"/>
    <property type="match status" value="1"/>
</dbReference>
<dbReference type="AlphaFoldDB" id="A0A7J7IZS5"/>
<dbReference type="GO" id="GO:0022625">
    <property type="term" value="C:cytosolic large ribosomal subunit"/>
    <property type="evidence" value="ECO:0007669"/>
    <property type="project" value="TreeGrafter"/>
</dbReference>
<proteinExistence type="inferred from homology"/>
<dbReference type="GO" id="GO:0006412">
    <property type="term" value="P:translation"/>
    <property type="evidence" value="ECO:0007669"/>
    <property type="project" value="InterPro"/>
</dbReference>
<gene>
    <name evidence="4" type="ORF">EB796_022270</name>
</gene>
<comment type="similarity">
    <text evidence="1">Belongs to the universal ribosomal protein uL13 family.</text>
</comment>
<reference evidence="4" key="1">
    <citation type="submission" date="2020-06" db="EMBL/GenBank/DDBJ databases">
        <title>Draft genome of Bugula neritina, a colonial animal packing powerful symbionts and potential medicines.</title>
        <authorList>
            <person name="Rayko M."/>
        </authorList>
    </citation>
    <scope>NUCLEOTIDE SEQUENCE [LARGE SCALE GENOMIC DNA]</scope>
    <source>
        <strain evidence="4">Kwan_BN1</strain>
    </source>
</reference>
<evidence type="ECO:0000256" key="1">
    <source>
        <dbReference type="ARBA" id="ARBA00006227"/>
    </source>
</evidence>
<dbReference type="OrthoDB" id="1882297at2759"/>
<evidence type="ECO:0000256" key="2">
    <source>
        <dbReference type="ARBA" id="ARBA00022980"/>
    </source>
</evidence>
<dbReference type="Gene3D" id="3.90.1180.10">
    <property type="entry name" value="Ribosomal protein L13"/>
    <property type="match status" value="1"/>
</dbReference>